<evidence type="ECO:0000313" key="2">
    <source>
        <dbReference type="EMBL" id="AFC24898.1"/>
    </source>
</evidence>
<protein>
    <submittedName>
        <fullName evidence="2">Anti-anti-sigma regulatory factor</fullName>
    </submittedName>
</protein>
<name>H6L371_SAPGL</name>
<dbReference type="HOGENOM" id="CLU_026775_0_0_10"/>
<evidence type="ECO:0000313" key="3">
    <source>
        <dbReference type="Proteomes" id="UP000007519"/>
    </source>
</evidence>
<accession>H6L371</accession>
<dbReference type="SUPFAM" id="SSF52091">
    <property type="entry name" value="SpoIIaa-like"/>
    <property type="match status" value="1"/>
</dbReference>
<dbReference type="SUPFAM" id="SSF46458">
    <property type="entry name" value="Globin-like"/>
    <property type="match status" value="1"/>
</dbReference>
<dbReference type="AlphaFoldDB" id="H6L371"/>
<dbReference type="EMBL" id="CP002831">
    <property type="protein sequence ID" value="AFC24898.1"/>
    <property type="molecule type" value="Genomic_DNA"/>
</dbReference>
<dbReference type="InterPro" id="IPR051932">
    <property type="entry name" value="Bact_StressResp_Reg"/>
</dbReference>
<dbReference type="InterPro" id="IPR009050">
    <property type="entry name" value="Globin-like_sf"/>
</dbReference>
<dbReference type="GO" id="GO:0020037">
    <property type="term" value="F:heme binding"/>
    <property type="evidence" value="ECO:0007669"/>
    <property type="project" value="InterPro"/>
</dbReference>
<dbReference type="STRING" id="984262.SGRA_2169"/>
<dbReference type="Pfam" id="PF01740">
    <property type="entry name" value="STAS"/>
    <property type="match status" value="1"/>
</dbReference>
<dbReference type="OrthoDB" id="148670at2"/>
<dbReference type="Gene3D" id="3.30.750.24">
    <property type="entry name" value="STAS domain"/>
    <property type="match status" value="1"/>
</dbReference>
<dbReference type="eggNOG" id="COG1366">
    <property type="taxonomic scope" value="Bacteria"/>
</dbReference>
<dbReference type="PANTHER" id="PTHR33745">
    <property type="entry name" value="RSBT ANTAGONIST PROTEIN RSBS-RELATED"/>
    <property type="match status" value="1"/>
</dbReference>
<evidence type="ECO:0000259" key="1">
    <source>
        <dbReference type="PROSITE" id="PS50801"/>
    </source>
</evidence>
<reference evidence="2 3" key="1">
    <citation type="journal article" date="2012" name="Stand. Genomic Sci.">
        <title>Complete genome sequencing and analysis of Saprospira grandis str. Lewin, a predatory marine bacterium.</title>
        <authorList>
            <person name="Saw J.H."/>
            <person name="Yuryev A."/>
            <person name="Kanbe M."/>
            <person name="Hou S."/>
            <person name="Young A.G."/>
            <person name="Aizawa S."/>
            <person name="Alam M."/>
        </authorList>
    </citation>
    <scope>NUCLEOTIDE SEQUENCE [LARGE SCALE GENOMIC DNA]</scope>
    <source>
        <strain evidence="2 3">Lewin</strain>
    </source>
</reference>
<dbReference type="RefSeq" id="WP_015692514.1">
    <property type="nucleotide sequence ID" value="NC_016940.1"/>
</dbReference>
<dbReference type="GO" id="GO:0019825">
    <property type="term" value="F:oxygen binding"/>
    <property type="evidence" value="ECO:0007669"/>
    <property type="project" value="InterPro"/>
</dbReference>
<sequence>MKEINIQHYKKKYFIKEEDLEDLRAVGSQLETEFRTTFDSFYAYVDEAIPLDLGYKNQTMGLIRQVEKELWLDIVAARYNEQFISSSYNFGHYFAQTGVPLEVHNELLFRLFEAFYQAYKRKGLNTGARVQTISRMSRTVLDIISEVHNSFMQSQLEEQNEALRELSTPVAQIAENVLLLPLVGFIDSKRAKDMMESMLSNIAEQQAKVFILDISGVAIVDTAVANHLIKMTKASRLMGCHCIISGVSGPIAQTIVELGIQIDEIDTRGSMRDALAAALNRNL</sequence>
<gene>
    <name evidence="2" type="ordered locus">SGRA_2169</name>
</gene>
<dbReference type="Gene3D" id="1.10.490.10">
    <property type="entry name" value="Globins"/>
    <property type="match status" value="1"/>
</dbReference>
<feature type="domain" description="STAS" evidence="1">
    <location>
        <begin position="167"/>
        <end position="278"/>
    </location>
</feature>
<dbReference type="InterPro" id="IPR036513">
    <property type="entry name" value="STAS_dom_sf"/>
</dbReference>
<dbReference type="CDD" id="cd07041">
    <property type="entry name" value="STAS_RsbR_RsbS_like"/>
    <property type="match status" value="1"/>
</dbReference>
<dbReference type="PROSITE" id="PS50801">
    <property type="entry name" value="STAS"/>
    <property type="match status" value="1"/>
</dbReference>
<dbReference type="Proteomes" id="UP000007519">
    <property type="component" value="Chromosome"/>
</dbReference>
<dbReference type="InterPro" id="IPR002645">
    <property type="entry name" value="STAS_dom"/>
</dbReference>
<dbReference type="KEGG" id="sgn:SGRA_2169"/>
<organism evidence="2 3">
    <name type="scientific">Saprospira grandis (strain Lewin)</name>
    <dbReference type="NCBI Taxonomy" id="984262"/>
    <lineage>
        <taxon>Bacteria</taxon>
        <taxon>Pseudomonadati</taxon>
        <taxon>Bacteroidota</taxon>
        <taxon>Saprospiria</taxon>
        <taxon>Saprospirales</taxon>
        <taxon>Saprospiraceae</taxon>
        <taxon>Saprospira</taxon>
    </lineage>
</organism>
<dbReference type="InterPro" id="IPR012292">
    <property type="entry name" value="Globin/Proto"/>
</dbReference>
<keyword evidence="3" id="KW-1185">Reference proteome</keyword>
<proteinExistence type="predicted"/>